<dbReference type="AlphaFoldDB" id="A0A9P5YCT1"/>
<accession>A0A9P5YCT1</accession>
<dbReference type="OrthoDB" id="94039at2759"/>
<evidence type="ECO:0000256" key="1">
    <source>
        <dbReference type="ARBA" id="ARBA00038097"/>
    </source>
</evidence>
<protein>
    <submittedName>
        <fullName evidence="3">Alpha/beta hydrolase fold-1</fullName>
    </submittedName>
</protein>
<dbReference type="Proteomes" id="UP000807353">
    <property type="component" value="Unassembled WGS sequence"/>
</dbReference>
<evidence type="ECO:0000259" key="2">
    <source>
        <dbReference type="Pfam" id="PF12697"/>
    </source>
</evidence>
<feature type="domain" description="AB hydrolase-1" evidence="2">
    <location>
        <begin position="41"/>
        <end position="323"/>
    </location>
</feature>
<evidence type="ECO:0000313" key="4">
    <source>
        <dbReference type="Proteomes" id="UP000807353"/>
    </source>
</evidence>
<comment type="caution">
    <text evidence="3">The sequence shown here is derived from an EMBL/GenBank/DDBJ whole genome shotgun (WGS) entry which is preliminary data.</text>
</comment>
<name>A0A9P5YCT1_9AGAR</name>
<organism evidence="3 4">
    <name type="scientific">Collybia nuda</name>
    <dbReference type="NCBI Taxonomy" id="64659"/>
    <lineage>
        <taxon>Eukaryota</taxon>
        <taxon>Fungi</taxon>
        <taxon>Dikarya</taxon>
        <taxon>Basidiomycota</taxon>
        <taxon>Agaricomycotina</taxon>
        <taxon>Agaricomycetes</taxon>
        <taxon>Agaricomycetidae</taxon>
        <taxon>Agaricales</taxon>
        <taxon>Tricholomatineae</taxon>
        <taxon>Clitocybaceae</taxon>
        <taxon>Collybia</taxon>
    </lineage>
</organism>
<evidence type="ECO:0000313" key="3">
    <source>
        <dbReference type="EMBL" id="KAF9465305.1"/>
    </source>
</evidence>
<dbReference type="PANTHER" id="PTHR42886:SF29">
    <property type="entry name" value="PUMMELIG, ISOFORM A"/>
    <property type="match status" value="1"/>
</dbReference>
<keyword evidence="4" id="KW-1185">Reference proteome</keyword>
<dbReference type="InterPro" id="IPR000073">
    <property type="entry name" value="AB_hydrolase_1"/>
</dbReference>
<dbReference type="Gene3D" id="3.40.50.1820">
    <property type="entry name" value="alpha/beta hydrolase"/>
    <property type="match status" value="1"/>
</dbReference>
<keyword evidence="3" id="KW-0378">Hydrolase</keyword>
<gene>
    <name evidence="3" type="ORF">BDZ94DRAFT_1214794</name>
</gene>
<comment type="similarity">
    <text evidence="1">Belongs to the peptidase S33 family. ABHD4/ABHD5 subfamily.</text>
</comment>
<reference evidence="3" key="1">
    <citation type="submission" date="2020-11" db="EMBL/GenBank/DDBJ databases">
        <authorList>
            <consortium name="DOE Joint Genome Institute"/>
            <person name="Ahrendt S."/>
            <person name="Riley R."/>
            <person name="Andreopoulos W."/>
            <person name="Labutti K."/>
            <person name="Pangilinan J."/>
            <person name="Ruiz-Duenas F.J."/>
            <person name="Barrasa J.M."/>
            <person name="Sanchez-Garcia M."/>
            <person name="Camarero S."/>
            <person name="Miyauchi S."/>
            <person name="Serrano A."/>
            <person name="Linde D."/>
            <person name="Babiker R."/>
            <person name="Drula E."/>
            <person name="Ayuso-Fernandez I."/>
            <person name="Pacheco R."/>
            <person name="Padilla G."/>
            <person name="Ferreira P."/>
            <person name="Barriuso J."/>
            <person name="Kellner H."/>
            <person name="Castanera R."/>
            <person name="Alfaro M."/>
            <person name="Ramirez L."/>
            <person name="Pisabarro A.G."/>
            <person name="Kuo A."/>
            <person name="Tritt A."/>
            <person name="Lipzen A."/>
            <person name="He G."/>
            <person name="Yan M."/>
            <person name="Ng V."/>
            <person name="Cullen D."/>
            <person name="Martin F."/>
            <person name="Rosso M.-N."/>
            <person name="Henrissat B."/>
            <person name="Hibbett D."/>
            <person name="Martinez A.T."/>
            <person name="Grigoriev I.V."/>
        </authorList>
    </citation>
    <scope>NUCLEOTIDE SEQUENCE</scope>
    <source>
        <strain evidence="3">CBS 247.69</strain>
    </source>
</reference>
<dbReference type="InterPro" id="IPR029058">
    <property type="entry name" value="AB_hydrolase_fold"/>
</dbReference>
<dbReference type="Pfam" id="PF12697">
    <property type="entry name" value="Abhydrolase_6"/>
    <property type="match status" value="1"/>
</dbReference>
<dbReference type="GO" id="GO:0016787">
    <property type="term" value="F:hydrolase activity"/>
    <property type="evidence" value="ECO:0007669"/>
    <property type="project" value="UniProtKB-KW"/>
</dbReference>
<proteinExistence type="inferred from homology"/>
<dbReference type="EMBL" id="MU150248">
    <property type="protein sequence ID" value="KAF9465305.1"/>
    <property type="molecule type" value="Genomic_DNA"/>
</dbReference>
<dbReference type="SUPFAM" id="SSF53474">
    <property type="entry name" value="alpha/beta-Hydrolases"/>
    <property type="match status" value="1"/>
</dbReference>
<dbReference type="PANTHER" id="PTHR42886">
    <property type="entry name" value="RE40534P-RELATED"/>
    <property type="match status" value="1"/>
</dbReference>
<sequence>MSEVNNILLVKPYTFDVEGSRLKLTAKQYTSEACDVNGLTLLFAHCIGSHKEQWEPTILRIIQLQAQEEKCNRIREAWSFDWQSHGDAAVLNEKILETLDNAVITEEWASALESVVKSPLLHNHRMVAIGHSAGASTVMLAMKGFLPQQSPYKAVFLVEPTMLSPEVYDAEARKLYDYVSSTKEHTLNRRDVWESKEIALEWLGSRMPWKAWDPRVLKLYVEHGLILVESSNGKVATLKCSKRLEGITYPHFTAVVEATKLFHERCHTLPIHVIFGMKTDYVPAHIQESLVDTSRGRIPASVTRVPGAGHQIVQEQPDALASAICSNLHFSPPQSRSRL</sequence>